<dbReference type="InterPro" id="IPR011059">
    <property type="entry name" value="Metal-dep_hydrolase_composite"/>
</dbReference>
<proteinExistence type="predicted"/>
<sequence>MPLNSTTIFFSNGSWDYKMNILLKSSYIFDTERKTTFAGFILIEGTRIKDVGPLDATPTNLPAETTIIDCHDQMIIPGFIDAHIHFYLSALLHAGQLTHVTGTTEEAVAQQVPQIPVTHGWKIGIGWFSSDFGQQVYPTKATIDHYCDEVPVMLISGDAHSIWLNSKGMETLEITTDSVPTGISGEALMKDGELTGCFLEAVAINYLAEVLQSFQANSYSTYLSYMKQLNRYGITTIGDVALTGESWDDLIYPELYQKVAEKATLRAVFYPAMRMEIEHLTDIYQNYRSEKVQMGGVKQFFDGVTSTHTALLKSEYETPYFTGDIGMPLIAIEKMRQLIFLANQQNWPMRIHTIGDQAIHQALSFFNESHARFPLSAGKNNTLEHLEVMDPADLSLVAQDNLVLSVQPSHLLVGYETLDEEVGPQRASQMFPFQSFLAHDAVVAFGTDSPVVIDVSPLDSIYYAVARKEKNGSPVEGLMPSEVMNVADALVAHTADAARALSRQDIGSIKVGQLADLCILSKNILSLSEKELLEVEVTATIFNGAFVYQKDEASQQNS</sequence>
<dbReference type="InterPro" id="IPR013108">
    <property type="entry name" value="Amidohydro_3"/>
</dbReference>
<dbReference type="AlphaFoldDB" id="A0AA87FHM4"/>
<organism evidence="2 3">
    <name type="scientific">Enterococcus saccharolyticus 30_1</name>
    <dbReference type="NCBI Taxonomy" id="742813"/>
    <lineage>
        <taxon>Bacteria</taxon>
        <taxon>Bacillati</taxon>
        <taxon>Bacillota</taxon>
        <taxon>Bacilli</taxon>
        <taxon>Lactobacillales</taxon>
        <taxon>Enterococcaceae</taxon>
        <taxon>Enterococcus</taxon>
    </lineage>
</organism>
<dbReference type="Proteomes" id="UP000004393">
    <property type="component" value="Unassembled WGS sequence"/>
</dbReference>
<dbReference type="SUPFAM" id="SSF51556">
    <property type="entry name" value="Metallo-dependent hydrolases"/>
    <property type="match status" value="1"/>
</dbReference>
<dbReference type="SUPFAM" id="SSF51338">
    <property type="entry name" value="Composite domain of metallo-dependent hydrolases"/>
    <property type="match status" value="1"/>
</dbReference>
<gene>
    <name evidence="2" type="ORF">HMPREF9478_00805</name>
</gene>
<dbReference type="InterPro" id="IPR032466">
    <property type="entry name" value="Metal_Hydrolase"/>
</dbReference>
<dbReference type="PANTHER" id="PTHR22642:SF2">
    <property type="entry name" value="PROTEIN LONG AFTER FAR-RED 3"/>
    <property type="match status" value="1"/>
</dbReference>
<evidence type="ECO:0000313" key="3">
    <source>
        <dbReference type="Proteomes" id="UP000004393"/>
    </source>
</evidence>
<evidence type="ECO:0000259" key="1">
    <source>
        <dbReference type="Pfam" id="PF07969"/>
    </source>
</evidence>
<keyword evidence="3" id="KW-1185">Reference proteome</keyword>
<evidence type="ECO:0000313" key="2">
    <source>
        <dbReference type="EMBL" id="EHG30155.1"/>
    </source>
</evidence>
<name>A0AA87FHM4_9ENTE</name>
<dbReference type="PANTHER" id="PTHR22642">
    <property type="entry name" value="IMIDAZOLONEPROPIONASE"/>
    <property type="match status" value="1"/>
</dbReference>
<protein>
    <recommendedName>
        <fullName evidence="1">Amidohydrolase 3 domain-containing protein</fullName>
    </recommendedName>
</protein>
<dbReference type="Gene3D" id="3.10.310.70">
    <property type="match status" value="1"/>
</dbReference>
<feature type="domain" description="Amidohydrolase 3" evidence="1">
    <location>
        <begin position="67"/>
        <end position="548"/>
    </location>
</feature>
<dbReference type="Pfam" id="PF07969">
    <property type="entry name" value="Amidohydro_3"/>
    <property type="match status" value="1"/>
</dbReference>
<dbReference type="InterPro" id="IPR033932">
    <property type="entry name" value="YtcJ-like"/>
</dbReference>
<dbReference type="GO" id="GO:0016810">
    <property type="term" value="F:hydrolase activity, acting on carbon-nitrogen (but not peptide) bonds"/>
    <property type="evidence" value="ECO:0007669"/>
    <property type="project" value="InterPro"/>
</dbReference>
<dbReference type="Gene3D" id="2.30.40.10">
    <property type="entry name" value="Urease, subunit C, domain 1"/>
    <property type="match status" value="1"/>
</dbReference>
<dbReference type="EMBL" id="ADLY01000016">
    <property type="protein sequence ID" value="EHG30155.1"/>
    <property type="molecule type" value="Genomic_DNA"/>
</dbReference>
<dbReference type="Gene3D" id="3.20.20.140">
    <property type="entry name" value="Metal-dependent hydrolases"/>
    <property type="match status" value="1"/>
</dbReference>
<accession>A0AA87FHM4</accession>
<dbReference type="CDD" id="cd01300">
    <property type="entry name" value="YtcJ_like"/>
    <property type="match status" value="1"/>
</dbReference>
<reference evidence="2 3" key="1">
    <citation type="submission" date="2011-10" db="EMBL/GenBank/DDBJ databases">
        <title>The Genome Sequence of Enterococcus saccharolyticus 30_1.</title>
        <authorList>
            <consortium name="The Broad Institute Genome Sequencing Platform"/>
            <person name="Earl A."/>
            <person name="Ward D."/>
            <person name="Feldgarden M."/>
            <person name="Gevers D."/>
            <person name="Daigneault M."/>
            <person name="Strauss J."/>
            <person name="Allen-Vercoe E."/>
            <person name="Young S.K."/>
            <person name="Zeng Q."/>
            <person name="Gargeya S."/>
            <person name="Fitzgerald M."/>
            <person name="Haas B."/>
            <person name="Abouelleil A."/>
            <person name="Alvarado L."/>
            <person name="Arachchi H.M."/>
            <person name="Berlin A."/>
            <person name="Brown A."/>
            <person name="Chapman S.B."/>
            <person name="Chen Z."/>
            <person name="Dunbar C."/>
            <person name="Freedman E."/>
            <person name="Gearin G."/>
            <person name="Gellesch M."/>
            <person name="Goldberg J."/>
            <person name="Griggs A."/>
            <person name="Gujja S."/>
            <person name="Heiman D."/>
            <person name="Howarth C."/>
            <person name="Larson L."/>
            <person name="Lui A."/>
            <person name="MacDonald P.J.P."/>
            <person name="Montmayeur A."/>
            <person name="Murphy C."/>
            <person name="Neiman D."/>
            <person name="Pearson M."/>
            <person name="Priest M."/>
            <person name="Roberts A."/>
            <person name="Saif S."/>
            <person name="Shea T."/>
            <person name="Shenoy N."/>
            <person name="Sisk P."/>
            <person name="Stolte C."/>
            <person name="Sykes S."/>
            <person name="Wortman J."/>
            <person name="Nusbaum C."/>
            <person name="Birren B."/>
        </authorList>
    </citation>
    <scope>NUCLEOTIDE SEQUENCE [LARGE SCALE GENOMIC DNA]</scope>
    <source>
        <strain evidence="2 3">30_1</strain>
    </source>
</reference>
<comment type="caution">
    <text evidence="2">The sequence shown here is derived from an EMBL/GenBank/DDBJ whole genome shotgun (WGS) entry which is preliminary data.</text>
</comment>